<name>G1XI01_ARTOA</name>
<evidence type="ECO:0000256" key="1">
    <source>
        <dbReference type="SAM" id="MobiDB-lite"/>
    </source>
</evidence>
<feature type="compositionally biased region" description="Polar residues" evidence="1">
    <location>
        <begin position="217"/>
        <end position="229"/>
    </location>
</feature>
<protein>
    <submittedName>
        <fullName evidence="2">Uncharacterized protein</fullName>
    </submittedName>
</protein>
<dbReference type="RefSeq" id="XP_011124113.1">
    <property type="nucleotide sequence ID" value="XM_011125811.1"/>
</dbReference>
<keyword evidence="3" id="KW-1185">Reference proteome</keyword>
<dbReference type="InParanoid" id="G1XI01"/>
<comment type="caution">
    <text evidence="2">The sequence shown here is derived from an EMBL/GenBank/DDBJ whole genome shotgun (WGS) entry which is preliminary data.</text>
</comment>
<organism evidence="2 3">
    <name type="scientific">Arthrobotrys oligospora (strain ATCC 24927 / CBS 115.81 / DSM 1491)</name>
    <name type="common">Nematode-trapping fungus</name>
    <name type="synonym">Didymozoophaga oligospora</name>
    <dbReference type="NCBI Taxonomy" id="756982"/>
    <lineage>
        <taxon>Eukaryota</taxon>
        <taxon>Fungi</taxon>
        <taxon>Dikarya</taxon>
        <taxon>Ascomycota</taxon>
        <taxon>Pezizomycotina</taxon>
        <taxon>Orbiliomycetes</taxon>
        <taxon>Orbiliales</taxon>
        <taxon>Orbiliaceae</taxon>
        <taxon>Orbilia</taxon>
        <taxon>Orbilia oligospora</taxon>
    </lineage>
</organism>
<dbReference type="HOGENOM" id="CLU_1038180_0_0_1"/>
<feature type="region of interest" description="Disordered" evidence="1">
    <location>
        <begin position="90"/>
        <end position="140"/>
    </location>
</feature>
<gene>
    <name evidence="2" type="ORF">AOL_s00091g53</name>
</gene>
<evidence type="ECO:0000313" key="2">
    <source>
        <dbReference type="EMBL" id="EGX47232.1"/>
    </source>
</evidence>
<evidence type="ECO:0000313" key="3">
    <source>
        <dbReference type="Proteomes" id="UP000008784"/>
    </source>
</evidence>
<sequence>MKGERDVRLSVPSRLIPLLKDMTRIPILRPASHEICKLKGFWLTELLYSTWAQGTPRSGEKVSKVYSKQIRLCFHYRYKPAADEEDSAPEWRLFTPPCPPNSPPHSPPPPPPPPLRSAPIDLGPCPRLPPRLRRRNGRNPLRPVLAPTIVPAAIQLIPQPPLSAPPLSSPPLAIPRLGSCHSLRYSIPSPTSMATSVDPAITTGAKASQFPALLSSPCRTSTPSPNRNGPSEVPKTAHVTEVKARRRCQCLSTQPSTTESFSLLPNVA</sequence>
<dbReference type="Proteomes" id="UP000008784">
    <property type="component" value="Unassembled WGS sequence"/>
</dbReference>
<feature type="region of interest" description="Disordered" evidence="1">
    <location>
        <begin position="214"/>
        <end position="237"/>
    </location>
</feature>
<accession>G1XI01</accession>
<feature type="compositionally biased region" description="Pro residues" evidence="1">
    <location>
        <begin position="96"/>
        <end position="116"/>
    </location>
</feature>
<dbReference type="GeneID" id="22895094"/>
<dbReference type="AlphaFoldDB" id="G1XI01"/>
<reference evidence="2 3" key="1">
    <citation type="journal article" date="2011" name="PLoS Pathog.">
        <title>Genomic and proteomic analyses of the fungus Arthrobotrys oligospora provide insights into nematode-trap formation.</title>
        <authorList>
            <person name="Yang J."/>
            <person name="Wang L."/>
            <person name="Ji X."/>
            <person name="Feng Y."/>
            <person name="Li X."/>
            <person name="Zou C."/>
            <person name="Xu J."/>
            <person name="Ren Y."/>
            <person name="Mi Q."/>
            <person name="Wu J."/>
            <person name="Liu S."/>
            <person name="Liu Y."/>
            <person name="Huang X."/>
            <person name="Wang H."/>
            <person name="Niu X."/>
            <person name="Li J."/>
            <person name="Liang L."/>
            <person name="Luo Y."/>
            <person name="Ji K."/>
            <person name="Zhou W."/>
            <person name="Yu Z."/>
            <person name="Li G."/>
            <person name="Liu Y."/>
            <person name="Li L."/>
            <person name="Qiao M."/>
            <person name="Feng L."/>
            <person name="Zhang K.-Q."/>
        </authorList>
    </citation>
    <scope>NUCLEOTIDE SEQUENCE [LARGE SCALE GENOMIC DNA]</scope>
    <source>
        <strain evidence="3">ATCC 24927 / CBS 115.81 / DSM 1491</strain>
    </source>
</reference>
<dbReference type="EMBL" id="ADOT01000165">
    <property type="protein sequence ID" value="EGX47232.1"/>
    <property type="molecule type" value="Genomic_DNA"/>
</dbReference>
<proteinExistence type="predicted"/>